<proteinExistence type="predicted"/>
<protein>
    <submittedName>
        <fullName evidence="5">Metallophosphoesterase</fullName>
    </submittedName>
</protein>
<dbReference type="EMBL" id="CP002360">
    <property type="protein sequence ID" value="AEE95528.1"/>
    <property type="molecule type" value="Genomic_DNA"/>
</dbReference>
<dbReference type="Gene3D" id="3.60.21.10">
    <property type="match status" value="1"/>
</dbReference>
<dbReference type="InterPro" id="IPR029052">
    <property type="entry name" value="Metallo-depent_PP-like"/>
</dbReference>
<keyword evidence="2" id="KW-0378">Hydrolase</keyword>
<dbReference type="GO" id="GO:0009245">
    <property type="term" value="P:lipid A biosynthetic process"/>
    <property type="evidence" value="ECO:0007669"/>
    <property type="project" value="TreeGrafter"/>
</dbReference>
<organism evidence="5 6">
    <name type="scientific">Mahella australiensis (strain DSM 15567 / CIP 107919 / 50-1 BON)</name>
    <dbReference type="NCBI Taxonomy" id="697281"/>
    <lineage>
        <taxon>Bacteria</taxon>
        <taxon>Bacillati</taxon>
        <taxon>Bacillota</taxon>
        <taxon>Clostridia</taxon>
        <taxon>Thermoanaerobacterales</taxon>
        <taxon>Thermoanaerobacterales Family IV. Incertae Sedis</taxon>
        <taxon>Mahella</taxon>
    </lineage>
</organism>
<dbReference type="SUPFAM" id="SSF56300">
    <property type="entry name" value="Metallo-dependent phosphatases"/>
    <property type="match status" value="1"/>
</dbReference>
<evidence type="ECO:0000313" key="6">
    <source>
        <dbReference type="Proteomes" id="UP000008457"/>
    </source>
</evidence>
<dbReference type="eggNOG" id="COG1408">
    <property type="taxonomic scope" value="Bacteria"/>
</dbReference>
<dbReference type="STRING" id="697281.Mahau_0312"/>
<dbReference type="OrthoDB" id="9780884at2"/>
<dbReference type="PANTHER" id="PTHR31302:SF31">
    <property type="entry name" value="PHOSPHODIESTERASE YAEI"/>
    <property type="match status" value="1"/>
</dbReference>
<evidence type="ECO:0000256" key="2">
    <source>
        <dbReference type="ARBA" id="ARBA00022801"/>
    </source>
</evidence>
<sequence>MAKAAYKVDGAATEVALRTRIRSKRRKNIIFVAAAIFALILLVLAFWQGIIVRHYTEKSDKLTAPIRMMVLSDLHSTIYGKDQKDLIEIIHSQAPDVIFLVGDIADDRVPHDGTKQLIARIGKEYPCYYVSGNHEYWSGEIGTIKGMMRASGIMVLEGDSKVIEINGQSLRICGVDDPDGFLPPYKESGAVRPAHWSDQLEACDKYTKDDIYTILLSHRPEKVNDYNKCRFDLILCGHAHGGQVRIPGILNGLYAPNQGFFPKYVGGYYKLENSTMIVSRGLVKNDIPRIFNPPEIVIIDVKPTHPL</sequence>
<keyword evidence="3" id="KW-0472">Membrane</keyword>
<dbReference type="GO" id="GO:0016020">
    <property type="term" value="C:membrane"/>
    <property type="evidence" value="ECO:0007669"/>
    <property type="project" value="GOC"/>
</dbReference>
<reference evidence="5 6" key="2">
    <citation type="journal article" date="2011" name="Stand. Genomic Sci.">
        <title>Complete genome sequence of Mahella australiensis type strain (50-1 BON).</title>
        <authorList>
            <person name="Sikorski J."/>
            <person name="Teshima H."/>
            <person name="Nolan M."/>
            <person name="Lucas S."/>
            <person name="Hammon N."/>
            <person name="Deshpande S."/>
            <person name="Cheng J.F."/>
            <person name="Pitluck S."/>
            <person name="Liolios K."/>
            <person name="Pagani I."/>
            <person name="Ivanova N."/>
            <person name="Huntemann M."/>
            <person name="Mavromatis K."/>
            <person name="Ovchinikova G."/>
            <person name="Pati A."/>
            <person name="Tapia R."/>
            <person name="Han C."/>
            <person name="Goodwin L."/>
            <person name="Chen A."/>
            <person name="Palaniappan K."/>
            <person name="Land M."/>
            <person name="Hauser L."/>
            <person name="Ngatchou-Djao O.D."/>
            <person name="Rohde M."/>
            <person name="Pukall R."/>
            <person name="Spring S."/>
            <person name="Abt B."/>
            <person name="Goker M."/>
            <person name="Detter J.C."/>
            <person name="Woyke T."/>
            <person name="Bristow J."/>
            <person name="Markowitz V."/>
            <person name="Hugenholtz P."/>
            <person name="Eisen J.A."/>
            <person name="Kyrpides N.C."/>
            <person name="Klenk H.P."/>
            <person name="Lapidus A."/>
        </authorList>
    </citation>
    <scope>NUCLEOTIDE SEQUENCE [LARGE SCALE GENOMIC DNA]</scope>
    <source>
        <strain evidence="6">DSM 15567 / CIP 107919 / 50-1 BON</strain>
    </source>
</reference>
<evidence type="ECO:0000256" key="1">
    <source>
        <dbReference type="ARBA" id="ARBA00022723"/>
    </source>
</evidence>
<name>F3ZXM1_MAHA5</name>
<accession>F3ZXM1</accession>
<dbReference type="Proteomes" id="UP000008457">
    <property type="component" value="Chromosome"/>
</dbReference>
<dbReference type="RefSeq" id="WP_013779961.1">
    <property type="nucleotide sequence ID" value="NC_015520.1"/>
</dbReference>
<keyword evidence="1" id="KW-0479">Metal-binding</keyword>
<dbReference type="GO" id="GO:0008758">
    <property type="term" value="F:UDP-2,3-diacylglucosamine hydrolase activity"/>
    <property type="evidence" value="ECO:0007669"/>
    <property type="project" value="TreeGrafter"/>
</dbReference>
<dbReference type="InterPro" id="IPR004843">
    <property type="entry name" value="Calcineurin-like_PHP"/>
</dbReference>
<feature type="transmembrane region" description="Helical" evidence="3">
    <location>
        <begin position="28"/>
        <end position="47"/>
    </location>
</feature>
<dbReference type="KEGG" id="mas:Mahau_0312"/>
<dbReference type="AlphaFoldDB" id="F3ZXM1"/>
<dbReference type="InterPro" id="IPR051158">
    <property type="entry name" value="Metallophosphoesterase_sf"/>
</dbReference>
<evidence type="ECO:0000313" key="5">
    <source>
        <dbReference type="EMBL" id="AEE95528.1"/>
    </source>
</evidence>
<keyword evidence="3" id="KW-1133">Transmembrane helix</keyword>
<dbReference type="HOGENOM" id="CLU_025443_1_0_9"/>
<gene>
    <name evidence="5" type="ordered locus">Mahau_0312</name>
</gene>
<keyword evidence="6" id="KW-1185">Reference proteome</keyword>
<keyword evidence="3" id="KW-0812">Transmembrane</keyword>
<feature type="domain" description="Calcineurin-like phosphoesterase" evidence="4">
    <location>
        <begin position="67"/>
        <end position="241"/>
    </location>
</feature>
<evidence type="ECO:0000256" key="3">
    <source>
        <dbReference type="SAM" id="Phobius"/>
    </source>
</evidence>
<dbReference type="Pfam" id="PF00149">
    <property type="entry name" value="Metallophos"/>
    <property type="match status" value="1"/>
</dbReference>
<evidence type="ECO:0000259" key="4">
    <source>
        <dbReference type="Pfam" id="PF00149"/>
    </source>
</evidence>
<reference evidence="6" key="1">
    <citation type="submission" date="2010-11" db="EMBL/GenBank/DDBJ databases">
        <title>The complete genome of Mahella australiensis DSM 15567.</title>
        <authorList>
            <consortium name="US DOE Joint Genome Institute (JGI-PGF)"/>
            <person name="Lucas S."/>
            <person name="Copeland A."/>
            <person name="Lapidus A."/>
            <person name="Bruce D."/>
            <person name="Goodwin L."/>
            <person name="Pitluck S."/>
            <person name="Kyrpides N."/>
            <person name="Mavromatis K."/>
            <person name="Pagani I."/>
            <person name="Ivanova N."/>
            <person name="Teshima H."/>
            <person name="Brettin T."/>
            <person name="Detter J.C."/>
            <person name="Han C."/>
            <person name="Tapia R."/>
            <person name="Land M."/>
            <person name="Hauser L."/>
            <person name="Markowitz V."/>
            <person name="Cheng J.-F."/>
            <person name="Hugenholtz P."/>
            <person name="Woyke T."/>
            <person name="Wu D."/>
            <person name="Spring S."/>
            <person name="Pukall R."/>
            <person name="Steenblock K."/>
            <person name="Schneider S."/>
            <person name="Klenk H.-P."/>
            <person name="Eisen J.A."/>
        </authorList>
    </citation>
    <scope>NUCLEOTIDE SEQUENCE [LARGE SCALE GENOMIC DNA]</scope>
    <source>
        <strain evidence="6">DSM 15567 / CIP 107919 / 50-1 BON</strain>
    </source>
</reference>
<dbReference type="GO" id="GO:0046872">
    <property type="term" value="F:metal ion binding"/>
    <property type="evidence" value="ECO:0007669"/>
    <property type="project" value="UniProtKB-KW"/>
</dbReference>
<dbReference type="PANTHER" id="PTHR31302">
    <property type="entry name" value="TRANSMEMBRANE PROTEIN WITH METALLOPHOSPHOESTERASE DOMAIN-RELATED"/>
    <property type="match status" value="1"/>
</dbReference>